<evidence type="ECO:0000313" key="2">
    <source>
        <dbReference type="EMBL" id="PON86401.1"/>
    </source>
</evidence>
<dbReference type="OrthoDB" id="10299162at2759"/>
<feature type="region of interest" description="Disordered" evidence="1">
    <location>
        <begin position="55"/>
        <end position="74"/>
    </location>
</feature>
<proteinExistence type="predicted"/>
<feature type="compositionally biased region" description="Basic and acidic residues" evidence="1">
    <location>
        <begin position="61"/>
        <end position="74"/>
    </location>
</feature>
<keyword evidence="3" id="KW-1185">Reference proteome</keyword>
<dbReference type="EMBL" id="JXTC01000132">
    <property type="protein sequence ID" value="PON86401.1"/>
    <property type="molecule type" value="Genomic_DNA"/>
</dbReference>
<comment type="caution">
    <text evidence="2">The sequence shown here is derived from an EMBL/GenBank/DDBJ whole genome shotgun (WGS) entry which is preliminary data.</text>
</comment>
<gene>
    <name evidence="2" type="ORF">TorRG33x02_177420</name>
</gene>
<sequence length="121" mass="13144">MGSKPSVKDPKAGESTLLQDVRLRLSPVTRSNPSFILGKRVSVGWSKLCQSTQLTDPSGLDSRRAKFPESSRTRDGVSGVLGNLQVSVLIEPESSRTVEDWVATVRDPNWVFAVSGVVPYS</sequence>
<protein>
    <submittedName>
        <fullName evidence="2">Uncharacterized protein</fullName>
    </submittedName>
</protein>
<reference evidence="3" key="1">
    <citation type="submission" date="2016-06" db="EMBL/GenBank/DDBJ databases">
        <title>Parallel loss of symbiosis genes in relatives of nitrogen-fixing non-legume Parasponia.</title>
        <authorList>
            <person name="Van Velzen R."/>
            <person name="Holmer R."/>
            <person name="Bu F."/>
            <person name="Rutten L."/>
            <person name="Van Zeijl A."/>
            <person name="Liu W."/>
            <person name="Santuari L."/>
            <person name="Cao Q."/>
            <person name="Sharma T."/>
            <person name="Shen D."/>
            <person name="Roswanjaya Y."/>
            <person name="Wardhani T."/>
            <person name="Kalhor M.S."/>
            <person name="Jansen J."/>
            <person name="Van den Hoogen J."/>
            <person name="Gungor B."/>
            <person name="Hartog M."/>
            <person name="Hontelez J."/>
            <person name="Verver J."/>
            <person name="Yang W.-C."/>
            <person name="Schijlen E."/>
            <person name="Repin R."/>
            <person name="Schilthuizen M."/>
            <person name="Schranz E."/>
            <person name="Heidstra R."/>
            <person name="Miyata K."/>
            <person name="Fedorova E."/>
            <person name="Kohlen W."/>
            <person name="Bisseling T."/>
            <person name="Smit S."/>
            <person name="Geurts R."/>
        </authorList>
    </citation>
    <scope>NUCLEOTIDE SEQUENCE [LARGE SCALE GENOMIC DNA]</scope>
    <source>
        <strain evidence="3">cv. RG33-2</strain>
    </source>
</reference>
<name>A0A2P5ELK8_TREOI</name>
<dbReference type="AlphaFoldDB" id="A0A2P5ELK8"/>
<organism evidence="2 3">
    <name type="scientific">Trema orientale</name>
    <name type="common">Charcoal tree</name>
    <name type="synonym">Celtis orientalis</name>
    <dbReference type="NCBI Taxonomy" id="63057"/>
    <lineage>
        <taxon>Eukaryota</taxon>
        <taxon>Viridiplantae</taxon>
        <taxon>Streptophyta</taxon>
        <taxon>Embryophyta</taxon>
        <taxon>Tracheophyta</taxon>
        <taxon>Spermatophyta</taxon>
        <taxon>Magnoliopsida</taxon>
        <taxon>eudicotyledons</taxon>
        <taxon>Gunneridae</taxon>
        <taxon>Pentapetalae</taxon>
        <taxon>rosids</taxon>
        <taxon>fabids</taxon>
        <taxon>Rosales</taxon>
        <taxon>Cannabaceae</taxon>
        <taxon>Trema</taxon>
    </lineage>
</organism>
<evidence type="ECO:0000256" key="1">
    <source>
        <dbReference type="SAM" id="MobiDB-lite"/>
    </source>
</evidence>
<evidence type="ECO:0000313" key="3">
    <source>
        <dbReference type="Proteomes" id="UP000237000"/>
    </source>
</evidence>
<dbReference type="Proteomes" id="UP000237000">
    <property type="component" value="Unassembled WGS sequence"/>
</dbReference>
<accession>A0A2P5ELK8</accession>
<dbReference type="InParanoid" id="A0A2P5ELK8"/>